<dbReference type="PRINTS" id="PR00625">
    <property type="entry name" value="JDOMAIN"/>
</dbReference>
<dbReference type="Gene3D" id="1.10.287.110">
    <property type="entry name" value="DnaJ domain"/>
    <property type="match status" value="1"/>
</dbReference>
<dbReference type="InterPro" id="IPR036869">
    <property type="entry name" value="J_dom_sf"/>
</dbReference>
<evidence type="ECO:0000313" key="4">
    <source>
        <dbReference type="Proteomes" id="UP000746595"/>
    </source>
</evidence>
<reference evidence="3 4" key="1">
    <citation type="submission" date="2020-04" db="EMBL/GenBank/DDBJ databases">
        <title>Paeniglutamicibacter sp. ANT13_2, a novel actinomycete isolated from sediment in Antarctica.</title>
        <authorList>
            <person name="Sakdapetsiri C."/>
            <person name="Pinyakong O."/>
        </authorList>
    </citation>
    <scope>NUCLEOTIDE SEQUENCE [LARGE SCALE GENOMIC DNA]</scope>
    <source>
        <strain evidence="3 4">ANT13_2</strain>
    </source>
</reference>
<dbReference type="SMART" id="SM00271">
    <property type="entry name" value="DnaJ"/>
    <property type="match status" value="1"/>
</dbReference>
<feature type="compositionally biased region" description="Pro residues" evidence="1">
    <location>
        <begin position="87"/>
        <end position="96"/>
    </location>
</feature>
<dbReference type="InterPro" id="IPR053232">
    <property type="entry name" value="DnaJ_C/III_chloroplastic"/>
</dbReference>
<sequence length="131" mass="14507">MEVQRTVGGFPDYYSGLGLDPQASPGAIARAYRSLLRRHHPDTRYRPESVEDANQHAVLLQRAMEAHAVLADPIRRARYDREHHPHPVLPPIPQPSAAPFRPASSPGSRPGGGESLSVSPLRWDPPTRRSI</sequence>
<dbReference type="RefSeq" id="WP_132365131.1">
    <property type="nucleotide sequence ID" value="NZ_JAAWVT010000007.1"/>
</dbReference>
<organism evidence="3 4">
    <name type="scientific">Paeniglutamicibacter terrestris</name>
    <dbReference type="NCBI Taxonomy" id="2723403"/>
    <lineage>
        <taxon>Bacteria</taxon>
        <taxon>Bacillati</taxon>
        <taxon>Actinomycetota</taxon>
        <taxon>Actinomycetes</taxon>
        <taxon>Micrococcales</taxon>
        <taxon>Micrococcaceae</taxon>
        <taxon>Paeniglutamicibacter</taxon>
    </lineage>
</organism>
<dbReference type="EMBL" id="JAAWVT010000007">
    <property type="protein sequence ID" value="NKG21871.1"/>
    <property type="molecule type" value="Genomic_DNA"/>
</dbReference>
<dbReference type="PANTHER" id="PTHR45090:SF4">
    <property type="entry name" value="J DOMAIN-CONTAINING PROTEIN"/>
    <property type="match status" value="1"/>
</dbReference>
<evidence type="ECO:0000313" key="3">
    <source>
        <dbReference type="EMBL" id="NKG21871.1"/>
    </source>
</evidence>
<proteinExistence type="predicted"/>
<dbReference type="InterPro" id="IPR001623">
    <property type="entry name" value="DnaJ_domain"/>
</dbReference>
<name>A0ABX1G831_9MICC</name>
<evidence type="ECO:0000256" key="1">
    <source>
        <dbReference type="SAM" id="MobiDB-lite"/>
    </source>
</evidence>
<dbReference type="Pfam" id="PF00226">
    <property type="entry name" value="DnaJ"/>
    <property type="match status" value="1"/>
</dbReference>
<dbReference type="SUPFAM" id="SSF46565">
    <property type="entry name" value="Chaperone J-domain"/>
    <property type="match status" value="1"/>
</dbReference>
<protein>
    <submittedName>
        <fullName evidence="3">J domain-containing protein</fullName>
    </submittedName>
</protein>
<keyword evidence="4" id="KW-1185">Reference proteome</keyword>
<feature type="compositionally biased region" description="Low complexity" evidence="1">
    <location>
        <begin position="97"/>
        <end position="108"/>
    </location>
</feature>
<comment type="caution">
    <text evidence="3">The sequence shown here is derived from an EMBL/GenBank/DDBJ whole genome shotgun (WGS) entry which is preliminary data.</text>
</comment>
<gene>
    <name evidence="3" type="ORF">HED64_14300</name>
</gene>
<feature type="compositionally biased region" description="Basic and acidic residues" evidence="1">
    <location>
        <begin position="75"/>
        <end position="85"/>
    </location>
</feature>
<evidence type="ECO:0000259" key="2">
    <source>
        <dbReference type="PROSITE" id="PS50076"/>
    </source>
</evidence>
<dbReference type="PROSITE" id="PS50076">
    <property type="entry name" value="DNAJ_2"/>
    <property type="match status" value="1"/>
</dbReference>
<dbReference type="CDD" id="cd06257">
    <property type="entry name" value="DnaJ"/>
    <property type="match status" value="1"/>
</dbReference>
<accession>A0ABX1G831</accession>
<feature type="region of interest" description="Disordered" evidence="1">
    <location>
        <begin position="75"/>
        <end position="131"/>
    </location>
</feature>
<dbReference type="PANTHER" id="PTHR45090">
    <property type="entry name" value="CHAPERONE PROTEIN DNAJ 20 CHLOROPLASTIC"/>
    <property type="match status" value="1"/>
</dbReference>
<feature type="domain" description="J" evidence="2">
    <location>
        <begin position="12"/>
        <end position="83"/>
    </location>
</feature>
<dbReference type="Proteomes" id="UP000746595">
    <property type="component" value="Unassembled WGS sequence"/>
</dbReference>